<dbReference type="NCBIfam" id="TIGR04520">
    <property type="entry name" value="ECF_ATPase_1"/>
    <property type="match status" value="1"/>
</dbReference>
<dbReference type="RefSeq" id="WP_149544662.1">
    <property type="nucleotide sequence ID" value="NZ_VTPS01000004.1"/>
</dbReference>
<dbReference type="InterPro" id="IPR015856">
    <property type="entry name" value="ABC_transpr_CbiO/EcfA_su"/>
</dbReference>
<reference evidence="10 11" key="1">
    <citation type="submission" date="2019-08" db="EMBL/GenBank/DDBJ databases">
        <title>Calorimonas adulescens gen. nov., sp. nov., an anaerobic thermophilic bacterium from Sakhalin hot spring.</title>
        <authorList>
            <person name="Khomyakova M.A."/>
            <person name="Merkel A.Y."/>
            <person name="Novikov A."/>
            <person name="Bonch-Osmolovskaya E.A."/>
            <person name="Slobodkin A.I."/>
        </authorList>
    </citation>
    <scope>NUCLEOTIDE SEQUENCE [LARGE SCALE GENOMIC DNA]</scope>
    <source>
        <strain evidence="10 11">A05MB</strain>
    </source>
</reference>
<dbReference type="InterPro" id="IPR003439">
    <property type="entry name" value="ABC_transporter-like_ATP-bd"/>
</dbReference>
<keyword evidence="8" id="KW-0472">Membrane</keyword>
<dbReference type="InterPro" id="IPR027417">
    <property type="entry name" value="P-loop_NTPase"/>
</dbReference>
<evidence type="ECO:0000256" key="4">
    <source>
        <dbReference type="ARBA" id="ARBA00022475"/>
    </source>
</evidence>
<keyword evidence="4" id="KW-1003">Cell membrane</keyword>
<dbReference type="PANTHER" id="PTHR43553:SF24">
    <property type="entry name" value="ENERGY-COUPLING FACTOR TRANSPORTER ATP-BINDING PROTEIN ECFA1"/>
    <property type="match status" value="1"/>
</dbReference>
<keyword evidence="6" id="KW-0067">ATP-binding</keyword>
<comment type="caution">
    <text evidence="10">The sequence shown here is derived from an EMBL/GenBank/DDBJ whole genome shotgun (WGS) entry which is preliminary data.</text>
</comment>
<protein>
    <submittedName>
        <fullName evidence="10">Energy-coupling factor transporter ATPase</fullName>
    </submittedName>
</protein>
<dbReference type="FunFam" id="3.40.50.300:FF:000224">
    <property type="entry name" value="Energy-coupling factor transporter ATP-binding protein EcfA"/>
    <property type="match status" value="1"/>
</dbReference>
<dbReference type="Pfam" id="PF00005">
    <property type="entry name" value="ABC_tran"/>
    <property type="match status" value="1"/>
</dbReference>
<dbReference type="PROSITE" id="PS00211">
    <property type="entry name" value="ABC_TRANSPORTER_1"/>
    <property type="match status" value="1"/>
</dbReference>
<dbReference type="EMBL" id="VTPS01000004">
    <property type="protein sequence ID" value="TZE82749.1"/>
    <property type="molecule type" value="Genomic_DNA"/>
</dbReference>
<evidence type="ECO:0000256" key="2">
    <source>
        <dbReference type="ARBA" id="ARBA00005417"/>
    </source>
</evidence>
<dbReference type="GO" id="GO:0016887">
    <property type="term" value="F:ATP hydrolysis activity"/>
    <property type="evidence" value="ECO:0007669"/>
    <property type="project" value="InterPro"/>
</dbReference>
<keyword evidence="11" id="KW-1185">Reference proteome</keyword>
<evidence type="ECO:0000256" key="3">
    <source>
        <dbReference type="ARBA" id="ARBA00022448"/>
    </source>
</evidence>
<dbReference type="AlphaFoldDB" id="A0A5D8QEZ4"/>
<comment type="subcellular location">
    <subcellularLocation>
        <location evidence="1">Cell membrane</location>
        <topology evidence="1">Peripheral membrane protein</topology>
    </subcellularLocation>
</comment>
<dbReference type="InterPro" id="IPR017871">
    <property type="entry name" value="ABC_transporter-like_CS"/>
</dbReference>
<evidence type="ECO:0000256" key="7">
    <source>
        <dbReference type="ARBA" id="ARBA00022967"/>
    </source>
</evidence>
<dbReference type="SMART" id="SM00382">
    <property type="entry name" value="AAA"/>
    <property type="match status" value="1"/>
</dbReference>
<dbReference type="InterPro" id="IPR030947">
    <property type="entry name" value="EcfA_1"/>
</dbReference>
<dbReference type="InterPro" id="IPR050095">
    <property type="entry name" value="ECF_ABC_transporter_ATP-bd"/>
</dbReference>
<keyword evidence="3" id="KW-0813">Transport</keyword>
<proteinExistence type="inferred from homology"/>
<feature type="domain" description="ABC transporter" evidence="9">
    <location>
        <begin position="6"/>
        <end position="243"/>
    </location>
</feature>
<dbReference type="GO" id="GO:0043190">
    <property type="term" value="C:ATP-binding cassette (ABC) transporter complex"/>
    <property type="evidence" value="ECO:0007669"/>
    <property type="project" value="TreeGrafter"/>
</dbReference>
<evidence type="ECO:0000256" key="8">
    <source>
        <dbReference type="ARBA" id="ARBA00023136"/>
    </source>
</evidence>
<name>A0A5D8QEZ4_9THEO</name>
<accession>A0A5D8QEZ4</accession>
<gene>
    <name evidence="10" type="ORF">FWJ32_03880</name>
</gene>
<evidence type="ECO:0000256" key="1">
    <source>
        <dbReference type="ARBA" id="ARBA00004202"/>
    </source>
</evidence>
<evidence type="ECO:0000313" key="11">
    <source>
        <dbReference type="Proteomes" id="UP000322976"/>
    </source>
</evidence>
<evidence type="ECO:0000259" key="9">
    <source>
        <dbReference type="PROSITE" id="PS50893"/>
    </source>
</evidence>
<dbReference type="CDD" id="cd03225">
    <property type="entry name" value="ABC_cobalt_CbiO_domain1"/>
    <property type="match status" value="1"/>
</dbReference>
<evidence type="ECO:0000313" key="10">
    <source>
        <dbReference type="EMBL" id="TZE82749.1"/>
    </source>
</evidence>
<dbReference type="PROSITE" id="PS50893">
    <property type="entry name" value="ABC_TRANSPORTER_2"/>
    <property type="match status" value="1"/>
</dbReference>
<keyword evidence="5" id="KW-0547">Nucleotide-binding</keyword>
<sequence>MDDVFIEVRNVGYVYGKDKKQKPALHDISISIKKGEFVAILGENGSGKSTFARLLNALLIPTEGDVYINGMNTKDSRRTWDIRQNVGMVFQNPDNQLVATVVEDDVAFGPENLGVPQSEIRERVDMALKAVDMYEHRLREPYRLSGGQKQRVAIAGIIAMKPKCIVLDEPTAMLDPLGRAEVMETIMKLNRADGITIILITHFMEEAVLADRVIVMNKGEIKMDGTPKEVFEDVERIRAFGLDVPQVTELAYLLRQSGVDIRPEILTVDEMVESLCQLR</sequence>
<dbReference type="Proteomes" id="UP000322976">
    <property type="component" value="Unassembled WGS sequence"/>
</dbReference>
<dbReference type="Gene3D" id="3.40.50.300">
    <property type="entry name" value="P-loop containing nucleotide triphosphate hydrolases"/>
    <property type="match status" value="1"/>
</dbReference>
<dbReference type="NCBIfam" id="NF010167">
    <property type="entry name" value="PRK13648.1"/>
    <property type="match status" value="1"/>
</dbReference>
<comment type="similarity">
    <text evidence="2">Belongs to the ABC transporter superfamily.</text>
</comment>
<organism evidence="10 11">
    <name type="scientific">Calorimonas adulescens</name>
    <dbReference type="NCBI Taxonomy" id="2606906"/>
    <lineage>
        <taxon>Bacteria</taxon>
        <taxon>Bacillati</taxon>
        <taxon>Bacillota</taxon>
        <taxon>Clostridia</taxon>
        <taxon>Thermoanaerobacterales</taxon>
        <taxon>Thermoanaerobacteraceae</taxon>
        <taxon>Calorimonas</taxon>
    </lineage>
</organism>
<dbReference type="GO" id="GO:0042626">
    <property type="term" value="F:ATPase-coupled transmembrane transporter activity"/>
    <property type="evidence" value="ECO:0007669"/>
    <property type="project" value="TreeGrafter"/>
</dbReference>
<evidence type="ECO:0000256" key="5">
    <source>
        <dbReference type="ARBA" id="ARBA00022741"/>
    </source>
</evidence>
<dbReference type="GO" id="GO:0005524">
    <property type="term" value="F:ATP binding"/>
    <property type="evidence" value="ECO:0007669"/>
    <property type="project" value="UniProtKB-KW"/>
</dbReference>
<evidence type="ECO:0000256" key="6">
    <source>
        <dbReference type="ARBA" id="ARBA00022840"/>
    </source>
</evidence>
<dbReference type="InterPro" id="IPR003593">
    <property type="entry name" value="AAA+_ATPase"/>
</dbReference>
<dbReference type="SUPFAM" id="SSF52540">
    <property type="entry name" value="P-loop containing nucleoside triphosphate hydrolases"/>
    <property type="match status" value="1"/>
</dbReference>
<dbReference type="PANTHER" id="PTHR43553">
    <property type="entry name" value="HEAVY METAL TRANSPORTER"/>
    <property type="match status" value="1"/>
</dbReference>
<keyword evidence="7" id="KW-1278">Translocase</keyword>